<evidence type="ECO:0000256" key="1">
    <source>
        <dbReference type="SAM" id="MobiDB-lite"/>
    </source>
</evidence>
<keyword evidence="2" id="KW-1133">Transmembrane helix</keyword>
<comment type="caution">
    <text evidence="3">The sequence shown here is derived from an EMBL/GenBank/DDBJ whole genome shotgun (WGS) entry which is preliminary data.</text>
</comment>
<feature type="transmembrane region" description="Helical" evidence="2">
    <location>
        <begin position="6"/>
        <end position="31"/>
    </location>
</feature>
<evidence type="ECO:0000313" key="4">
    <source>
        <dbReference type="Proteomes" id="UP000696280"/>
    </source>
</evidence>
<dbReference type="Proteomes" id="UP000696280">
    <property type="component" value="Unassembled WGS sequence"/>
</dbReference>
<accession>A0A9N9KYX7</accession>
<evidence type="ECO:0000256" key="2">
    <source>
        <dbReference type="SAM" id="Phobius"/>
    </source>
</evidence>
<keyword evidence="4" id="KW-1185">Reference proteome</keyword>
<name>A0A9N9KYX7_9HELO</name>
<evidence type="ECO:0000313" key="3">
    <source>
        <dbReference type="EMBL" id="CAG8954527.1"/>
    </source>
</evidence>
<dbReference type="OrthoDB" id="3562908at2759"/>
<feature type="region of interest" description="Disordered" evidence="1">
    <location>
        <begin position="187"/>
        <end position="268"/>
    </location>
</feature>
<feature type="compositionally biased region" description="Polar residues" evidence="1">
    <location>
        <begin position="187"/>
        <end position="209"/>
    </location>
</feature>
<dbReference type="EMBL" id="CAJVRL010000057">
    <property type="protein sequence ID" value="CAG8954527.1"/>
    <property type="molecule type" value="Genomic_DNA"/>
</dbReference>
<reference evidence="3" key="1">
    <citation type="submission" date="2021-07" db="EMBL/GenBank/DDBJ databases">
        <authorList>
            <person name="Durling M."/>
        </authorList>
    </citation>
    <scope>NUCLEOTIDE SEQUENCE</scope>
</reference>
<keyword evidence="2" id="KW-0472">Membrane</keyword>
<protein>
    <submittedName>
        <fullName evidence="3">Uncharacterized protein</fullName>
    </submittedName>
</protein>
<feature type="compositionally biased region" description="Low complexity" evidence="1">
    <location>
        <begin position="227"/>
        <end position="249"/>
    </location>
</feature>
<dbReference type="AlphaFoldDB" id="A0A9N9KYX7"/>
<sequence>MHPSPELIVVIWSLVVLLVLVALILGSLWAYKRWKKSCLHLDDFKKLSTEVQELSAKTAEVREDVDQDNTAAECIKITNQELLNAADEWDQGNLIALTAWEDFIQVQENISGEGGSTDLEKQHTQGDRLINQRKNHARFMIKLMRAKVVEGIEQRKGLSVQLHRIHMAVKSRYLKNLAFSISINKTDQRTSRNTHVQAAQANRRLSSDQGSRRGNVAGARGEEDQMSFSSSPCSTTSKSSKSTRPTLPSLNSLNFAPGPIGALFEPRATRPAVPRELQLCEKYKAKPIEYT</sequence>
<organism evidence="3 4">
    <name type="scientific">Hymenoscyphus fraxineus</name>
    <dbReference type="NCBI Taxonomy" id="746836"/>
    <lineage>
        <taxon>Eukaryota</taxon>
        <taxon>Fungi</taxon>
        <taxon>Dikarya</taxon>
        <taxon>Ascomycota</taxon>
        <taxon>Pezizomycotina</taxon>
        <taxon>Leotiomycetes</taxon>
        <taxon>Helotiales</taxon>
        <taxon>Helotiaceae</taxon>
        <taxon>Hymenoscyphus</taxon>
    </lineage>
</organism>
<proteinExistence type="predicted"/>
<gene>
    <name evidence="3" type="ORF">HYFRA_00004441</name>
</gene>
<keyword evidence="2" id="KW-0812">Transmembrane</keyword>